<sequence length="192" mass="21337">MTTIRHRLQAVNIAEYELEDAVAHARSAGHSWADIGRALNISRQAAFKRFGSVHDPISGEVMTAAPTPHIAKLGEKFLRHIINGEEADTMGMILPKLRKNLPWSTISEVWKDVLTETGEFESFEDTQVTSLKGTRSHEPLYSKLQSKILGTCVVISTLKHEAGEWMARVAFDRNGNVIGLLILPTDATDFPF</sequence>
<organism evidence="2 3">
    <name type="scientific">Corynebacterium lactis RW2-5</name>
    <dbReference type="NCBI Taxonomy" id="1408189"/>
    <lineage>
        <taxon>Bacteria</taxon>
        <taxon>Bacillati</taxon>
        <taxon>Actinomycetota</taxon>
        <taxon>Actinomycetes</taxon>
        <taxon>Mycobacteriales</taxon>
        <taxon>Corynebacteriaceae</taxon>
        <taxon>Corynebacterium</taxon>
    </lineage>
</organism>
<accession>A0A0K2H1G4</accession>
<dbReference type="Gene3D" id="3.10.450.590">
    <property type="match status" value="1"/>
</dbReference>
<dbReference type="STRING" id="1408189.CLAC_09350"/>
<feature type="domain" description="DUF3887" evidence="1">
    <location>
        <begin position="75"/>
        <end position="180"/>
    </location>
</feature>
<reference evidence="2 3" key="1">
    <citation type="submission" date="2013-10" db="EMBL/GenBank/DDBJ databases">
        <title>Complete genome sequence of Corynebacterium lactis DSM 45799(T), isolated from raw cow milk.</title>
        <authorList>
            <person name="Ruckert C."/>
            <person name="Albersmeier A."/>
            <person name="Lipski A."/>
            <person name="Kalinowski J."/>
        </authorList>
    </citation>
    <scope>NUCLEOTIDE SEQUENCE [LARGE SCALE GENOMIC DNA]</scope>
    <source>
        <strain evidence="2 3">RW2-5</strain>
    </source>
</reference>
<dbReference type="EMBL" id="CP006841">
    <property type="protein sequence ID" value="ALA67869.1"/>
    <property type="molecule type" value="Genomic_DNA"/>
</dbReference>
<dbReference type="PATRIC" id="fig|1408189.4.peg.1875"/>
<dbReference type="Proteomes" id="UP000058446">
    <property type="component" value="Chromosome"/>
</dbReference>
<dbReference type="KEGG" id="clw:CLAC_09350"/>
<name>A0A0K2H1G4_9CORY</name>
<gene>
    <name evidence="2" type="ORF">CLAC_09350</name>
</gene>
<proteinExistence type="predicted"/>
<evidence type="ECO:0000259" key="1">
    <source>
        <dbReference type="Pfam" id="PF13026"/>
    </source>
</evidence>
<evidence type="ECO:0000313" key="2">
    <source>
        <dbReference type="EMBL" id="ALA67869.1"/>
    </source>
</evidence>
<dbReference type="InterPro" id="IPR024981">
    <property type="entry name" value="DUF3887"/>
</dbReference>
<dbReference type="AlphaFoldDB" id="A0A0K2H1G4"/>
<protein>
    <recommendedName>
        <fullName evidence="1">DUF3887 domain-containing protein</fullName>
    </recommendedName>
</protein>
<keyword evidence="3" id="KW-1185">Reference proteome</keyword>
<dbReference type="Pfam" id="PF13026">
    <property type="entry name" value="DUF3887"/>
    <property type="match status" value="1"/>
</dbReference>
<evidence type="ECO:0000313" key="3">
    <source>
        <dbReference type="Proteomes" id="UP000058446"/>
    </source>
</evidence>